<sequence length="132" mass="15758">MGKRKKPIQFNDKRLYYSIQEVADHFAVNVSLLRFWEKEFDNIRPKKTAGGTRQFTREDIQQVEIVYHLVKEKGMTLEGARQSLKTKKDDETKRVEALARLTDIKKELLELEEEFDKLHEIQKYNKTIKTEE</sequence>
<keyword evidence="5" id="KW-1185">Reference proteome</keyword>
<dbReference type="InterPro" id="IPR009061">
    <property type="entry name" value="DNA-bd_dom_put_sf"/>
</dbReference>
<proteinExistence type="predicted"/>
<dbReference type="OrthoDB" id="9810140at2"/>
<dbReference type="AlphaFoldDB" id="A0A098C3E5"/>
<dbReference type="SUPFAM" id="SSF46955">
    <property type="entry name" value="Putative DNA-binding domain"/>
    <property type="match status" value="1"/>
</dbReference>
<keyword evidence="1" id="KW-0238">DNA-binding</keyword>
<gene>
    <name evidence="4" type="ORF">ING2E5B_2228</name>
</gene>
<organism evidence="4 5">
    <name type="scientific">Fermentimonas caenicola</name>
    <dbReference type="NCBI Taxonomy" id="1562970"/>
    <lineage>
        <taxon>Bacteria</taxon>
        <taxon>Pseudomonadati</taxon>
        <taxon>Bacteroidota</taxon>
        <taxon>Bacteroidia</taxon>
        <taxon>Bacteroidales</taxon>
        <taxon>Dysgonomonadaceae</taxon>
        <taxon>Fermentimonas</taxon>
    </lineage>
</organism>
<evidence type="ECO:0000259" key="3">
    <source>
        <dbReference type="PROSITE" id="PS50937"/>
    </source>
</evidence>
<dbReference type="PANTHER" id="PTHR30204">
    <property type="entry name" value="REDOX-CYCLING DRUG-SENSING TRANSCRIPTIONAL ACTIVATOR SOXR"/>
    <property type="match status" value="1"/>
</dbReference>
<dbReference type="Gene3D" id="1.10.1660.10">
    <property type="match status" value="1"/>
</dbReference>
<dbReference type="SMART" id="SM00422">
    <property type="entry name" value="HTH_MERR"/>
    <property type="match status" value="1"/>
</dbReference>
<feature type="coiled-coil region" evidence="2">
    <location>
        <begin position="94"/>
        <end position="121"/>
    </location>
</feature>
<evidence type="ECO:0000256" key="1">
    <source>
        <dbReference type="ARBA" id="ARBA00023125"/>
    </source>
</evidence>
<dbReference type="STRING" id="1562970.ING2E5B_2228"/>
<feature type="domain" description="HTH merR-type" evidence="3">
    <location>
        <begin position="16"/>
        <end position="86"/>
    </location>
</feature>
<protein>
    <recommendedName>
        <fullName evidence="3">HTH merR-type domain-containing protein</fullName>
    </recommendedName>
</protein>
<keyword evidence="2" id="KW-0175">Coiled coil</keyword>
<dbReference type="GO" id="GO:0003677">
    <property type="term" value="F:DNA binding"/>
    <property type="evidence" value="ECO:0007669"/>
    <property type="project" value="UniProtKB-KW"/>
</dbReference>
<dbReference type="InterPro" id="IPR047057">
    <property type="entry name" value="MerR_fam"/>
</dbReference>
<evidence type="ECO:0000313" key="4">
    <source>
        <dbReference type="EMBL" id="CEA16956.1"/>
    </source>
</evidence>
<evidence type="ECO:0000256" key="2">
    <source>
        <dbReference type="SAM" id="Coils"/>
    </source>
</evidence>
<dbReference type="Pfam" id="PF13411">
    <property type="entry name" value="MerR_1"/>
    <property type="match status" value="1"/>
</dbReference>
<dbReference type="EMBL" id="LN515532">
    <property type="protein sequence ID" value="CEA16956.1"/>
    <property type="molecule type" value="Genomic_DNA"/>
</dbReference>
<name>A0A098C3E5_9BACT</name>
<dbReference type="HOGENOM" id="CLU_045945_5_0_10"/>
<dbReference type="Proteomes" id="UP000032417">
    <property type="component" value="Chromosome 1"/>
</dbReference>
<evidence type="ECO:0000313" key="5">
    <source>
        <dbReference type="Proteomes" id="UP000032417"/>
    </source>
</evidence>
<dbReference type="GO" id="GO:0003700">
    <property type="term" value="F:DNA-binding transcription factor activity"/>
    <property type="evidence" value="ECO:0007669"/>
    <property type="project" value="InterPro"/>
</dbReference>
<reference evidence="4 5" key="1">
    <citation type="submission" date="2014-08" db="EMBL/GenBank/DDBJ databases">
        <authorList>
            <person name="Wibberg D."/>
        </authorList>
    </citation>
    <scope>NUCLEOTIDE SEQUENCE [LARGE SCALE GENOMIC DNA]</scope>
    <source>
        <strain evidence="5">ING2-E5B</strain>
    </source>
</reference>
<dbReference type="KEGG" id="pbt:ING2E5B_2228"/>
<dbReference type="PANTHER" id="PTHR30204:SF15">
    <property type="entry name" value="BLL5018 PROTEIN"/>
    <property type="match status" value="1"/>
</dbReference>
<dbReference type="PROSITE" id="PS50937">
    <property type="entry name" value="HTH_MERR_2"/>
    <property type="match status" value="1"/>
</dbReference>
<accession>A0A098C3E5</accession>
<dbReference type="InterPro" id="IPR000551">
    <property type="entry name" value="MerR-type_HTH_dom"/>
</dbReference>